<dbReference type="PANTHER" id="PTHR24421">
    <property type="entry name" value="NITRATE/NITRITE SENSOR PROTEIN NARX-RELATED"/>
    <property type="match status" value="1"/>
</dbReference>
<protein>
    <submittedName>
        <fullName evidence="6">Sensor histidine kinase DesK</fullName>
        <ecNumber evidence="6">2.7.13.3</ecNumber>
    </submittedName>
</protein>
<evidence type="ECO:0000256" key="3">
    <source>
        <dbReference type="ARBA" id="ARBA00023012"/>
    </source>
</evidence>
<dbReference type="GO" id="GO:0046983">
    <property type="term" value="F:protein dimerization activity"/>
    <property type="evidence" value="ECO:0007669"/>
    <property type="project" value="InterPro"/>
</dbReference>
<dbReference type="AlphaFoldDB" id="A0A143QSD8"/>
<evidence type="ECO:0000256" key="4">
    <source>
        <dbReference type="SAM" id="Phobius"/>
    </source>
</evidence>
<evidence type="ECO:0000256" key="1">
    <source>
        <dbReference type="ARBA" id="ARBA00022679"/>
    </source>
</evidence>
<dbReference type="GO" id="GO:0000155">
    <property type="term" value="F:phosphorelay sensor kinase activity"/>
    <property type="evidence" value="ECO:0007669"/>
    <property type="project" value="InterPro"/>
</dbReference>
<evidence type="ECO:0000259" key="5">
    <source>
        <dbReference type="Pfam" id="PF07730"/>
    </source>
</evidence>
<keyword evidence="7" id="KW-1185">Reference proteome</keyword>
<dbReference type="KEGG" id="rhs:A3Q41_04433"/>
<gene>
    <name evidence="6" type="primary">desK_8</name>
    <name evidence="6" type="ORF">A3Q41_04433</name>
</gene>
<evidence type="ECO:0000313" key="7">
    <source>
        <dbReference type="Proteomes" id="UP000076038"/>
    </source>
</evidence>
<proteinExistence type="predicted"/>
<feature type="transmembrane region" description="Helical" evidence="4">
    <location>
        <begin position="16"/>
        <end position="33"/>
    </location>
</feature>
<keyword evidence="2 6" id="KW-0418">Kinase</keyword>
<feature type="transmembrane region" description="Helical" evidence="4">
    <location>
        <begin position="126"/>
        <end position="146"/>
    </location>
</feature>
<dbReference type="EC" id="2.7.13.3" evidence="6"/>
<dbReference type="CDD" id="cd16917">
    <property type="entry name" value="HATPase_UhpB-NarQ-NarX-like"/>
    <property type="match status" value="1"/>
</dbReference>
<dbReference type="InterPro" id="IPR011712">
    <property type="entry name" value="Sig_transdc_His_kin_sub3_dim/P"/>
</dbReference>
<dbReference type="InterPro" id="IPR050482">
    <property type="entry name" value="Sensor_HK_TwoCompSys"/>
</dbReference>
<keyword evidence="3" id="KW-0902">Two-component regulatory system</keyword>
<organism evidence="6 7">
    <name type="scientific">Rhodococcoides fascians</name>
    <name type="common">Rhodococcus fascians</name>
    <dbReference type="NCBI Taxonomy" id="1828"/>
    <lineage>
        <taxon>Bacteria</taxon>
        <taxon>Bacillati</taxon>
        <taxon>Actinomycetota</taxon>
        <taxon>Actinomycetes</taxon>
        <taxon>Mycobacteriales</taxon>
        <taxon>Nocardiaceae</taxon>
        <taxon>Rhodococcoides</taxon>
    </lineage>
</organism>
<feature type="transmembrane region" description="Helical" evidence="4">
    <location>
        <begin position="45"/>
        <end position="66"/>
    </location>
</feature>
<dbReference type="PATRIC" id="fig|1653479.3.peg.4487"/>
<dbReference type="Gene3D" id="1.20.5.1930">
    <property type="match status" value="1"/>
</dbReference>
<evidence type="ECO:0000256" key="2">
    <source>
        <dbReference type="ARBA" id="ARBA00022777"/>
    </source>
</evidence>
<evidence type="ECO:0000313" key="6">
    <source>
        <dbReference type="EMBL" id="AMY25706.1"/>
    </source>
</evidence>
<dbReference type="Proteomes" id="UP000076038">
    <property type="component" value="Chromosome"/>
</dbReference>
<dbReference type="GO" id="GO:0016020">
    <property type="term" value="C:membrane"/>
    <property type="evidence" value="ECO:0007669"/>
    <property type="project" value="InterPro"/>
</dbReference>
<keyword evidence="4" id="KW-0472">Membrane</keyword>
<keyword evidence="4" id="KW-1133">Transmembrane helix</keyword>
<name>A0A143QSD8_RHOFA</name>
<dbReference type="Pfam" id="PF07730">
    <property type="entry name" value="HisKA_3"/>
    <property type="match status" value="1"/>
</dbReference>
<feature type="transmembrane region" description="Helical" evidence="4">
    <location>
        <begin position="86"/>
        <end position="114"/>
    </location>
</feature>
<reference evidence="7" key="2">
    <citation type="submission" date="2016-04" db="EMBL/GenBank/DDBJ databases">
        <title>Complete Genome and Plasmid Sequences for Rhodococcus fascians D188 and Draft Sequences for Rhodococcus spp. Isolates PBTS 1 and PBTS 2.</title>
        <authorList>
            <person name="Stamer R."/>
            <person name="Vereecke D."/>
            <person name="Zhang Y."/>
            <person name="Schilkey F."/>
            <person name="Devitt N."/>
            <person name="Randall J."/>
        </authorList>
    </citation>
    <scope>NUCLEOTIDE SEQUENCE [LARGE SCALE GENOMIC DNA]</scope>
    <source>
        <strain evidence="7">PBTS2</strain>
    </source>
</reference>
<sequence>MGDMTTFTADLPEGRVWRYGWMFGAIWLIYLIYPLNEILSLESVAARVLGIAAIVGFGVVFTATFWRFRNGHRRGHPLPVRQAWIALAAMLALTAAMSALIGTTGFGATIYIAVLAMMTLPVRQAWTLVAVMVVAIEVAPRVIPSWEPDNFFAFQLLISSAAAWGITQVFQRNHELAVARQQLADLAIVAERERMSRDVHDILGHSLTVITVKSELAGRLLEIDAARAAVEIAEVETLARQALADVRSTVGGMRQIDIGTELASARTALLAAAIDVELPADADVVPLRHRELFGWVLREAVTNVVRHSHARHCRVMLTPSSISIVDDGCGPAEENCGGNGLRGLGERVSAAGGSLTVARVPTGGFKVEVSAP</sequence>
<keyword evidence="1 6" id="KW-0808">Transferase</keyword>
<feature type="domain" description="Signal transduction histidine kinase subgroup 3 dimerisation and phosphoacceptor" evidence="5">
    <location>
        <begin position="191"/>
        <end position="255"/>
    </location>
</feature>
<dbReference type="PANTHER" id="PTHR24421:SF63">
    <property type="entry name" value="SENSOR HISTIDINE KINASE DESK"/>
    <property type="match status" value="1"/>
</dbReference>
<dbReference type="EMBL" id="CP015220">
    <property type="protein sequence ID" value="AMY25706.1"/>
    <property type="molecule type" value="Genomic_DNA"/>
</dbReference>
<keyword evidence="4" id="KW-0812">Transmembrane</keyword>
<dbReference type="InterPro" id="IPR036890">
    <property type="entry name" value="HATPase_C_sf"/>
</dbReference>
<dbReference type="Gene3D" id="3.30.565.10">
    <property type="entry name" value="Histidine kinase-like ATPase, C-terminal domain"/>
    <property type="match status" value="1"/>
</dbReference>
<dbReference type="SUPFAM" id="SSF55874">
    <property type="entry name" value="ATPase domain of HSP90 chaperone/DNA topoisomerase II/histidine kinase"/>
    <property type="match status" value="1"/>
</dbReference>
<accession>A0A143QSD8</accession>
<reference evidence="6 7" key="1">
    <citation type="journal article" date="2016" name="Genome Announc.">
        <title>Complete Genome and Plasmid Sequences for Rhodococcus fascians D188 and Draft Sequences for Rhodococcus Isolates PBTS 1 and PBTS 2.</title>
        <authorList>
            <person name="Stamler R.A."/>
            <person name="Vereecke D."/>
            <person name="Zhang Y."/>
            <person name="Schilkey F."/>
            <person name="Devitt N."/>
            <person name="Randall J.J."/>
        </authorList>
    </citation>
    <scope>NUCLEOTIDE SEQUENCE [LARGE SCALE GENOMIC DNA]</scope>
    <source>
        <strain evidence="6 7">PBTS2</strain>
    </source>
</reference>